<dbReference type="SUPFAM" id="SSF158230">
    <property type="entry name" value="PRP4-like"/>
    <property type="match status" value="1"/>
</dbReference>
<reference evidence="10" key="1">
    <citation type="submission" date="2019-12" db="EMBL/GenBank/DDBJ databases">
        <title>Genome sequence of Babesia ovis.</title>
        <authorList>
            <person name="Yamagishi J."/>
            <person name="Sevinc F."/>
            <person name="Xuan X."/>
        </authorList>
    </citation>
    <scope>NUCLEOTIDE SEQUENCE</scope>
    <source>
        <strain evidence="10">Selcuk</strain>
    </source>
</reference>
<keyword evidence="7" id="KW-0539">Nucleus</keyword>
<comment type="caution">
    <text evidence="10">The sequence shown here is derived from an EMBL/GenBank/DDBJ whole genome shotgun (WGS) entry which is preliminary data.</text>
</comment>
<keyword evidence="4" id="KW-0507">mRNA processing</keyword>
<dbReference type="Gene3D" id="4.10.280.110">
    <property type="entry name" value="Pre-mRNA processing factor 4 domain"/>
    <property type="match status" value="1"/>
</dbReference>
<accession>A0A9W5TD73</accession>
<evidence type="ECO:0000256" key="2">
    <source>
        <dbReference type="ARBA" id="ARBA00008137"/>
    </source>
</evidence>
<dbReference type="InterPro" id="IPR039979">
    <property type="entry name" value="PRPF18"/>
</dbReference>
<evidence type="ECO:0000259" key="9">
    <source>
        <dbReference type="SMART" id="SM00500"/>
    </source>
</evidence>
<evidence type="ECO:0000256" key="6">
    <source>
        <dbReference type="ARBA" id="ARBA00023187"/>
    </source>
</evidence>
<feature type="domain" description="Pre-mRNA processing factor 4 (PRP4)-like" evidence="9">
    <location>
        <begin position="87"/>
        <end position="136"/>
    </location>
</feature>
<dbReference type="SUPFAM" id="SSF47938">
    <property type="entry name" value="Functional domain of the splicing factor Prp18"/>
    <property type="match status" value="1"/>
</dbReference>
<keyword evidence="5" id="KW-0747">Spliceosome</keyword>
<dbReference type="Gene3D" id="1.20.940.10">
    <property type="entry name" value="Functional domain of the splicing factor Prp18"/>
    <property type="match status" value="1"/>
</dbReference>
<dbReference type="InterPro" id="IPR014906">
    <property type="entry name" value="PRP4-like"/>
</dbReference>
<organism evidence="10 11">
    <name type="scientific">Babesia ovis</name>
    <dbReference type="NCBI Taxonomy" id="5869"/>
    <lineage>
        <taxon>Eukaryota</taxon>
        <taxon>Sar</taxon>
        <taxon>Alveolata</taxon>
        <taxon>Apicomplexa</taxon>
        <taxon>Aconoidasida</taxon>
        <taxon>Piroplasmida</taxon>
        <taxon>Babesiidae</taxon>
        <taxon>Babesia</taxon>
    </lineage>
</organism>
<comment type="subcellular location">
    <subcellularLocation>
        <location evidence="1">Nucleus</location>
    </subcellularLocation>
</comment>
<evidence type="ECO:0000256" key="1">
    <source>
        <dbReference type="ARBA" id="ARBA00004123"/>
    </source>
</evidence>
<evidence type="ECO:0000256" key="5">
    <source>
        <dbReference type="ARBA" id="ARBA00022728"/>
    </source>
</evidence>
<gene>
    <name evidence="10" type="ORF">BaOVIS_016910</name>
</gene>
<proteinExistence type="inferred from homology"/>
<dbReference type="InterPro" id="IPR004098">
    <property type="entry name" value="Prp18"/>
</dbReference>
<dbReference type="InterPro" id="IPR036285">
    <property type="entry name" value="PRP4-like_sf"/>
</dbReference>
<evidence type="ECO:0000313" key="10">
    <source>
        <dbReference type="EMBL" id="GFE54287.1"/>
    </source>
</evidence>
<dbReference type="GO" id="GO:0046540">
    <property type="term" value="C:U4/U6 x U5 tri-snRNP complex"/>
    <property type="evidence" value="ECO:0007669"/>
    <property type="project" value="TreeGrafter"/>
</dbReference>
<dbReference type="Pfam" id="PF02840">
    <property type="entry name" value="Prp18"/>
    <property type="match status" value="1"/>
</dbReference>
<keyword evidence="8" id="KW-0175">Coiled coil</keyword>
<evidence type="ECO:0000313" key="11">
    <source>
        <dbReference type="Proteomes" id="UP001057455"/>
    </source>
</evidence>
<evidence type="ECO:0000256" key="4">
    <source>
        <dbReference type="ARBA" id="ARBA00022664"/>
    </source>
</evidence>
<dbReference type="Pfam" id="PF08799">
    <property type="entry name" value="PRP4"/>
    <property type="match status" value="1"/>
</dbReference>
<evidence type="ECO:0000256" key="7">
    <source>
        <dbReference type="ARBA" id="ARBA00023242"/>
    </source>
</evidence>
<dbReference type="GO" id="GO:0005682">
    <property type="term" value="C:U5 snRNP"/>
    <property type="evidence" value="ECO:0007669"/>
    <property type="project" value="TreeGrafter"/>
</dbReference>
<dbReference type="EMBL" id="BLIY01000014">
    <property type="protein sequence ID" value="GFE54287.1"/>
    <property type="molecule type" value="Genomic_DNA"/>
</dbReference>
<sequence length="332" mass="38492">MRALFDVIDKKKKQVEALKKDGQNWTRKADEIAAERKRAEEDIQQNLQRKKVKLRDQVEKVGSFYALSGDGEEKKESDHVQAKIGDVPDSEVIKQLRYYRQPAVVFAETREQRFERLYQTQVRDGIAKNQQNVFVEAIIGRKHLSPSRSDQSDEDNIYEECDSIPKETKHHRIGMWIARTLKAWQQEVISKREDYIQEGNLAEEKRRDAMLAQTKKDMQPLVKLLKMQTLEEEVLEKIYKVVECCENQDYKAAHDAYMLLAIGNAAWPMGVTMVGIHERAGRSKIFTSEVAHILNDETTRKYIQMIKRLLSFAQKSVDADPSKVVQISTSHI</sequence>
<comment type="similarity">
    <text evidence="2">Belongs to the PRP18 family.</text>
</comment>
<dbReference type="PANTHER" id="PTHR13007">
    <property type="entry name" value="PRE-MRNA SPLICING FACTOR-RELATED"/>
    <property type="match status" value="1"/>
</dbReference>
<dbReference type="GO" id="GO:0071021">
    <property type="term" value="C:U2-type post-spliceosomal complex"/>
    <property type="evidence" value="ECO:0007669"/>
    <property type="project" value="TreeGrafter"/>
</dbReference>
<name>A0A9W5TD73_BABOV</name>
<keyword evidence="6" id="KW-0508">mRNA splicing</keyword>
<dbReference type="AlphaFoldDB" id="A0A9W5TD73"/>
<evidence type="ECO:0000256" key="3">
    <source>
        <dbReference type="ARBA" id="ARBA00018242"/>
    </source>
</evidence>
<keyword evidence="11" id="KW-1185">Reference proteome</keyword>
<dbReference type="OrthoDB" id="10261918at2759"/>
<dbReference type="PANTHER" id="PTHR13007:SF19">
    <property type="entry name" value="PRE-MRNA-SPLICING FACTOR 18"/>
    <property type="match status" value="1"/>
</dbReference>
<protein>
    <recommendedName>
        <fullName evidence="3">Pre-mRNA-splicing factor 18</fullName>
    </recommendedName>
</protein>
<feature type="coiled-coil region" evidence="8">
    <location>
        <begin position="1"/>
        <end position="57"/>
    </location>
</feature>
<dbReference type="SMART" id="SM00500">
    <property type="entry name" value="SFM"/>
    <property type="match status" value="1"/>
</dbReference>
<dbReference type="GO" id="GO:0000350">
    <property type="term" value="P:generation of catalytic spliceosome for second transesterification step"/>
    <property type="evidence" value="ECO:0007669"/>
    <property type="project" value="TreeGrafter"/>
</dbReference>
<evidence type="ECO:0000256" key="8">
    <source>
        <dbReference type="SAM" id="Coils"/>
    </source>
</evidence>
<dbReference type="Proteomes" id="UP001057455">
    <property type="component" value="Unassembled WGS sequence"/>
</dbReference>